<feature type="transmembrane region" description="Helical" evidence="1">
    <location>
        <begin position="17"/>
        <end position="34"/>
    </location>
</feature>
<comment type="caution">
    <text evidence="2">The sequence shown here is derived from an EMBL/GenBank/DDBJ whole genome shotgun (WGS) entry which is preliminary data.</text>
</comment>
<accession>A0A1F7XX97</accession>
<sequence length="283" mass="32012">MKKLIANIAKLTLTDKVLIFCAITFIAFFAYAFFRKSTNVNAIIKVGEESIRFEPYFVETGTRPWFAQLFFKGMKETDGLGRVNAEVLSIRSYDTLPSRKALYLTTKVRVVYNRASNQYTFKGLPLTVGSPIRLNLEKLYVEGLVTFVEGVEDKRTKSKLIVETQIREETPAFPDSSGTSEHIANALIKGDMVKDDQGNIIVKIIDKKVENAKRLVTTSDGRSVIQTNPLRRDVYLTLEVNAIKIGDRYYIFDDVPLLVGEKIPINTSTISVWPEVTKINIEQ</sequence>
<keyword evidence="1" id="KW-0812">Transmembrane</keyword>
<dbReference type="Proteomes" id="UP000176741">
    <property type="component" value="Unassembled WGS sequence"/>
</dbReference>
<dbReference type="InterPro" id="IPR025480">
    <property type="entry name" value="DUF4330"/>
</dbReference>
<protein>
    <submittedName>
        <fullName evidence="2">Uncharacterized protein</fullName>
    </submittedName>
</protein>
<dbReference type="Pfam" id="PF14221">
    <property type="entry name" value="DUF4330"/>
    <property type="match status" value="1"/>
</dbReference>
<keyword evidence="1" id="KW-0472">Membrane</keyword>
<name>A0A1F7XX97_9BACT</name>
<gene>
    <name evidence="2" type="ORF">A2771_03580</name>
</gene>
<organism evidence="2 3">
    <name type="scientific">Candidatus Woesebacteria bacterium RIFCSPHIGHO2_01_FULL_38_26b</name>
    <dbReference type="NCBI Taxonomy" id="1802491"/>
    <lineage>
        <taxon>Bacteria</taxon>
        <taxon>Candidatus Woeseibacteriota</taxon>
    </lineage>
</organism>
<proteinExistence type="predicted"/>
<keyword evidence="1" id="KW-1133">Transmembrane helix</keyword>
<evidence type="ECO:0000313" key="3">
    <source>
        <dbReference type="Proteomes" id="UP000176741"/>
    </source>
</evidence>
<evidence type="ECO:0000313" key="2">
    <source>
        <dbReference type="EMBL" id="OGM19652.1"/>
    </source>
</evidence>
<reference evidence="2 3" key="1">
    <citation type="journal article" date="2016" name="Nat. Commun.">
        <title>Thousands of microbial genomes shed light on interconnected biogeochemical processes in an aquifer system.</title>
        <authorList>
            <person name="Anantharaman K."/>
            <person name="Brown C.T."/>
            <person name="Hug L.A."/>
            <person name="Sharon I."/>
            <person name="Castelle C.J."/>
            <person name="Probst A.J."/>
            <person name="Thomas B.C."/>
            <person name="Singh A."/>
            <person name="Wilkins M.J."/>
            <person name="Karaoz U."/>
            <person name="Brodie E.L."/>
            <person name="Williams K.H."/>
            <person name="Hubbard S.S."/>
            <person name="Banfield J.F."/>
        </authorList>
    </citation>
    <scope>NUCLEOTIDE SEQUENCE [LARGE SCALE GENOMIC DNA]</scope>
</reference>
<evidence type="ECO:0000256" key="1">
    <source>
        <dbReference type="SAM" id="Phobius"/>
    </source>
</evidence>
<dbReference type="AlphaFoldDB" id="A0A1F7XX97"/>
<dbReference type="EMBL" id="MGGD01000061">
    <property type="protein sequence ID" value="OGM19652.1"/>
    <property type="molecule type" value="Genomic_DNA"/>
</dbReference>